<feature type="chain" id="PRO_5003230819" description="TonB-dependent transporter Oar-like beta-barrel domain-containing protein" evidence="7">
    <location>
        <begin position="30"/>
        <end position="929"/>
    </location>
</feature>
<evidence type="ECO:0000313" key="10">
    <source>
        <dbReference type="Proteomes" id="UP000000343"/>
    </source>
</evidence>
<dbReference type="GO" id="GO:0044718">
    <property type="term" value="P:siderophore transmembrane transport"/>
    <property type="evidence" value="ECO:0007669"/>
    <property type="project" value="TreeGrafter"/>
</dbReference>
<keyword evidence="10" id="KW-1185">Reference proteome</keyword>
<dbReference type="AlphaFoldDB" id="E8X6W8"/>
<evidence type="ECO:0000256" key="6">
    <source>
        <dbReference type="ARBA" id="ARBA00023237"/>
    </source>
</evidence>
<feature type="domain" description="TonB-dependent transporter Oar-like beta-barrel" evidence="8">
    <location>
        <begin position="249"/>
        <end position="904"/>
    </location>
</feature>
<dbReference type="GO" id="GO:0015344">
    <property type="term" value="F:siderophore uptake transmembrane transporter activity"/>
    <property type="evidence" value="ECO:0007669"/>
    <property type="project" value="TreeGrafter"/>
</dbReference>
<dbReference type="InterPro" id="IPR057601">
    <property type="entry name" value="Oar-like_b-barrel"/>
</dbReference>
<keyword evidence="9" id="KW-0614">Plasmid</keyword>
<gene>
    <name evidence="9" type="ordered locus">AciX9_3791</name>
</gene>
<keyword evidence="4" id="KW-0812">Transmembrane</keyword>
<keyword evidence="6" id="KW-0998">Cell outer membrane</keyword>
<dbReference type="KEGG" id="acm:AciX9_3791"/>
<comment type="subcellular location">
    <subcellularLocation>
        <location evidence="1">Cell outer membrane</location>
        <topology evidence="1">Multi-pass membrane protein</topology>
    </subcellularLocation>
</comment>
<dbReference type="OrthoDB" id="97893at2"/>
<dbReference type="RefSeq" id="WP_013582099.1">
    <property type="nucleotide sequence ID" value="NC_015065.1"/>
</dbReference>
<evidence type="ECO:0000256" key="7">
    <source>
        <dbReference type="SAM" id="SignalP"/>
    </source>
</evidence>
<evidence type="ECO:0000256" key="4">
    <source>
        <dbReference type="ARBA" id="ARBA00022692"/>
    </source>
</evidence>
<proteinExistence type="predicted"/>
<dbReference type="InterPro" id="IPR039426">
    <property type="entry name" value="TonB-dep_rcpt-like"/>
</dbReference>
<dbReference type="Pfam" id="PF25183">
    <property type="entry name" value="OMP_b-brl_4"/>
    <property type="match status" value="1"/>
</dbReference>
<dbReference type="SUPFAM" id="SSF56935">
    <property type="entry name" value="Porins"/>
    <property type="match status" value="1"/>
</dbReference>
<accession>E8X6W8</accession>
<evidence type="ECO:0000256" key="2">
    <source>
        <dbReference type="ARBA" id="ARBA00022448"/>
    </source>
</evidence>
<evidence type="ECO:0000256" key="3">
    <source>
        <dbReference type="ARBA" id="ARBA00022452"/>
    </source>
</evidence>
<name>E8X6W8_GRATM</name>
<feature type="signal peptide" evidence="7">
    <location>
        <begin position="1"/>
        <end position="29"/>
    </location>
</feature>
<protein>
    <recommendedName>
        <fullName evidence="8">TonB-dependent transporter Oar-like beta-barrel domain-containing protein</fullName>
    </recommendedName>
</protein>
<evidence type="ECO:0000256" key="1">
    <source>
        <dbReference type="ARBA" id="ARBA00004571"/>
    </source>
</evidence>
<keyword evidence="5" id="KW-0472">Membrane</keyword>
<dbReference type="Pfam" id="PF13620">
    <property type="entry name" value="CarboxypepD_reg"/>
    <property type="match status" value="1"/>
</dbReference>
<evidence type="ECO:0000259" key="8">
    <source>
        <dbReference type="Pfam" id="PF25183"/>
    </source>
</evidence>
<sequence length="929" mass="98333">MINSRHSLRSSLVPLSFLALSLAAPGLSAQEFRGTISGSVTDPTGAAISGAQVLIRETATGTLNKTLTDASGQYVVPFLPPGTYEVSVEMTGFKKVLRSGLTLESAAHPIIDLTLPLGNTQETISVNADTPLVDTANSSVGQVITTHQVEDFPINGRTPLVLTELAVGVVATSYPSQVHPFDNNGASSFSIGGTPQQTSEILLDGSPDTVWSGAIAYSPIQEAVQEVSVRAFDTDAGFGHTIGGVMNQITKSGSNAYHGSLYEFGVVSPLGANSYFNKHVSNPANIKPRPVPHFNQFGGTFGGPIRIPHVFNGTDKLFFFVAAEGLPDSTPSSTLLTVPTAAERTGDFSALLPLGCPKGYLGTDPSHCSDGTVNAYQIFNPFTAVQNGTTVTRSPIANNNLAAAGLPLNAIALNYLKLYPAANIPAANADGTQNYISNSPASDSFNNEFIRIDWNMSARSHMVVDYRRNLRINHKFDYFDNGATGQGSTRGNRGATVDEVFTVNPSTVLDVRANWTDNYEYTYPASTSFSPTTIGFPASLTAGSRFPMLPFLNFSTFQTLGFNTASNDPAQSYQLFGDLVKVAGRHTIKVGGDGRQYRLDLTTFGDASGNFTFGPTFLQSSSSGSAPKPVAYELASFLLGLPTAGNYTQATTANMHAYYMAFFVQDDWRVNDNLTFNLGLRYDHQNPQEEKLSRVVNGFNPTAATNVSGAAAAAYAASPISQVPAGSFNTSGGLTYPTGATNGAIYQTLSHNVSPRIGFSFTPPALNKKTVIRGGFAMFVQPINLSNLGANGTTSSSAQVNNEGFTSTTPYVATNNNYLTTANTLSNPFPNGFTVAPGSSLGASTFLGQTVAFAAPAVHDPYSLRWNLGVQQSLTPSLLVEVDYVGNHSVHLPVGATQLNVIPRQLLSTLATRDNTLAASYNGTSCLAM</sequence>
<evidence type="ECO:0000313" key="9">
    <source>
        <dbReference type="EMBL" id="ADW71077.1"/>
    </source>
</evidence>
<dbReference type="Proteomes" id="UP000000343">
    <property type="component" value="Plasmid pACIX902"/>
</dbReference>
<reference evidence="10" key="1">
    <citation type="submission" date="2011-01" db="EMBL/GenBank/DDBJ databases">
        <title>Complete sequence of plasmid2 of Acidobacterium sp. MP5ACTX9.</title>
        <authorList>
            <consortium name="US DOE Joint Genome Institute"/>
            <person name="Lucas S."/>
            <person name="Copeland A."/>
            <person name="Lapidus A."/>
            <person name="Cheng J.-F."/>
            <person name="Goodwin L."/>
            <person name="Pitluck S."/>
            <person name="Teshima H."/>
            <person name="Detter J.C."/>
            <person name="Han C."/>
            <person name="Tapia R."/>
            <person name="Land M."/>
            <person name="Hauser L."/>
            <person name="Kyrpides N."/>
            <person name="Ivanova N."/>
            <person name="Ovchinnikova G."/>
            <person name="Pagani I."/>
            <person name="Rawat S.R."/>
            <person name="Mannisto M."/>
            <person name="Haggblom M.M."/>
            <person name="Woyke T."/>
        </authorList>
    </citation>
    <scope>NUCLEOTIDE SEQUENCE [LARGE SCALE GENOMIC DNA]</scope>
    <source>
        <strain evidence="10">MP5ACTX9</strain>
        <plasmid evidence="10">Plasmid pACIX902</plasmid>
    </source>
</reference>
<keyword evidence="7" id="KW-0732">Signal</keyword>
<dbReference type="Gene3D" id="2.60.40.1120">
    <property type="entry name" value="Carboxypeptidase-like, regulatory domain"/>
    <property type="match status" value="1"/>
</dbReference>
<dbReference type="PANTHER" id="PTHR30069:SF46">
    <property type="entry name" value="OAR PROTEIN"/>
    <property type="match status" value="1"/>
</dbReference>
<keyword evidence="3" id="KW-1134">Transmembrane beta strand</keyword>
<dbReference type="PANTHER" id="PTHR30069">
    <property type="entry name" value="TONB-DEPENDENT OUTER MEMBRANE RECEPTOR"/>
    <property type="match status" value="1"/>
</dbReference>
<dbReference type="GO" id="GO:0009279">
    <property type="term" value="C:cell outer membrane"/>
    <property type="evidence" value="ECO:0007669"/>
    <property type="project" value="UniProtKB-SubCell"/>
</dbReference>
<dbReference type="InterPro" id="IPR036942">
    <property type="entry name" value="Beta-barrel_TonB_sf"/>
</dbReference>
<dbReference type="SUPFAM" id="SSF49464">
    <property type="entry name" value="Carboxypeptidase regulatory domain-like"/>
    <property type="match status" value="1"/>
</dbReference>
<evidence type="ECO:0000256" key="5">
    <source>
        <dbReference type="ARBA" id="ARBA00023136"/>
    </source>
</evidence>
<organism evidence="10">
    <name type="scientific">Granulicella tundricola (strain ATCC BAA-1859 / DSM 23138 / MP5ACTX9)</name>
    <dbReference type="NCBI Taxonomy" id="1198114"/>
    <lineage>
        <taxon>Bacteria</taxon>
        <taxon>Pseudomonadati</taxon>
        <taxon>Acidobacteriota</taxon>
        <taxon>Terriglobia</taxon>
        <taxon>Terriglobales</taxon>
        <taxon>Acidobacteriaceae</taxon>
        <taxon>Granulicella</taxon>
    </lineage>
</organism>
<keyword evidence="2" id="KW-0813">Transport</keyword>
<dbReference type="HOGENOM" id="CLU_006298_0_0_0"/>
<dbReference type="InterPro" id="IPR008969">
    <property type="entry name" value="CarboxyPept-like_regulatory"/>
</dbReference>
<geneLocation type="plasmid" evidence="9 10">
    <name>pACIX902</name>
</geneLocation>
<dbReference type="EMBL" id="CP002482">
    <property type="protein sequence ID" value="ADW71077.1"/>
    <property type="molecule type" value="Genomic_DNA"/>
</dbReference>
<dbReference type="Gene3D" id="2.40.170.20">
    <property type="entry name" value="TonB-dependent receptor, beta-barrel domain"/>
    <property type="match status" value="1"/>
</dbReference>